<name>A0A0V0HEF9_SOLCH</name>
<organism evidence="1">
    <name type="scientific">Solanum chacoense</name>
    <name type="common">Chaco potato</name>
    <dbReference type="NCBI Taxonomy" id="4108"/>
    <lineage>
        <taxon>Eukaryota</taxon>
        <taxon>Viridiplantae</taxon>
        <taxon>Streptophyta</taxon>
        <taxon>Embryophyta</taxon>
        <taxon>Tracheophyta</taxon>
        <taxon>Spermatophyta</taxon>
        <taxon>Magnoliopsida</taxon>
        <taxon>eudicotyledons</taxon>
        <taxon>Gunneridae</taxon>
        <taxon>Pentapetalae</taxon>
        <taxon>asterids</taxon>
        <taxon>lamiids</taxon>
        <taxon>Solanales</taxon>
        <taxon>Solanaceae</taxon>
        <taxon>Solanoideae</taxon>
        <taxon>Solaneae</taxon>
        <taxon>Solanum</taxon>
    </lineage>
</organism>
<dbReference type="EMBL" id="GEDG01021260">
    <property type="protein sequence ID" value="JAP18455.1"/>
    <property type="molecule type" value="Transcribed_RNA"/>
</dbReference>
<reference evidence="1" key="1">
    <citation type="submission" date="2015-12" db="EMBL/GenBank/DDBJ databases">
        <title>Gene expression during late stages of embryo sac development: a critical building block for successful pollen-pistil interactions.</title>
        <authorList>
            <person name="Liu Y."/>
            <person name="Joly V."/>
            <person name="Sabar M."/>
            <person name="Matton D.P."/>
        </authorList>
    </citation>
    <scope>NUCLEOTIDE SEQUENCE</scope>
</reference>
<evidence type="ECO:0000313" key="1">
    <source>
        <dbReference type="EMBL" id="JAP18455.1"/>
    </source>
</evidence>
<accession>A0A0V0HEF9</accession>
<proteinExistence type="predicted"/>
<sequence length="125" mass="14413">MTNCMDKHYLPNFPPNITWEIYRPNEYQVKKKKSLNTSISYIPRVKEVLNPCLSTCQLLMLVEKSCIILERDDWCVFSNPDVIPTGNFHSIPNFEAYSLLENWPKVSDRSPDVASIGSSHFLCCP</sequence>
<dbReference type="AlphaFoldDB" id="A0A0V0HEF9"/>
<protein>
    <submittedName>
        <fullName evidence="1">Putative ovule protein</fullName>
    </submittedName>
</protein>